<dbReference type="Proteomes" id="UP001341297">
    <property type="component" value="Unassembled WGS sequence"/>
</dbReference>
<dbReference type="EMBL" id="CP035232">
    <property type="protein sequence ID" value="QAT66922.1"/>
    <property type="molecule type" value="Genomic_DNA"/>
</dbReference>
<evidence type="ECO:0000313" key="4">
    <source>
        <dbReference type="EMBL" id="QAT66922.1"/>
    </source>
</evidence>
<organism evidence="2 5">
    <name type="scientific">Bacillus glycinifermentans</name>
    <dbReference type="NCBI Taxonomy" id="1664069"/>
    <lineage>
        <taxon>Bacteria</taxon>
        <taxon>Bacillati</taxon>
        <taxon>Bacillota</taxon>
        <taxon>Bacilli</taxon>
        <taxon>Bacillales</taxon>
        <taxon>Bacillaceae</taxon>
        <taxon>Bacillus</taxon>
    </lineage>
</organism>
<dbReference type="STRING" id="1664069.BGLY_3913"/>
<dbReference type="Proteomes" id="UP000288675">
    <property type="component" value="Chromosome"/>
</dbReference>
<evidence type="ECO:0000313" key="7">
    <source>
        <dbReference type="Proteomes" id="UP001341297"/>
    </source>
</evidence>
<evidence type="ECO:0000313" key="5">
    <source>
        <dbReference type="Proteomes" id="UP000036168"/>
    </source>
</evidence>
<dbReference type="AlphaFoldDB" id="A0A0J6HAL3"/>
<evidence type="ECO:0000313" key="2">
    <source>
        <dbReference type="EMBL" id="KRT94358.1"/>
    </source>
</evidence>
<protein>
    <submittedName>
        <fullName evidence="2 3">Spore protein</fullName>
    </submittedName>
    <submittedName>
        <fullName evidence="4">Small, acid-soluble spore protein, SspJ family</fullName>
    </submittedName>
</protein>
<dbReference type="NCBIfam" id="TIGR02863">
    <property type="entry name" value="spore_sspJ"/>
    <property type="match status" value="1"/>
</dbReference>
<reference evidence="3 7" key="4">
    <citation type="submission" date="2023-03" db="EMBL/GenBank/DDBJ databases">
        <title>Agriculturally important microbes genome sequencing.</title>
        <authorList>
            <person name="Dunlap C."/>
        </authorList>
    </citation>
    <scope>NUCLEOTIDE SEQUENCE [LARGE SCALE GENOMIC DNA]</scope>
    <source>
        <strain evidence="3 7">CBP-3203</strain>
    </source>
</reference>
<sequence>MGFFFNKDQGKNKAKDHNAVQGALEDAGQALKGDPLQEAVRKKKNNR</sequence>
<dbReference type="Proteomes" id="UP000036168">
    <property type="component" value="Unassembled WGS sequence"/>
</dbReference>
<dbReference type="EMBL" id="LECW02000012">
    <property type="protein sequence ID" value="KRT94358.1"/>
    <property type="molecule type" value="Genomic_DNA"/>
</dbReference>
<accession>A0A0J6HAL3</accession>
<gene>
    <name evidence="3" type="primary">sspJ</name>
    <name evidence="2" type="ORF">AB447_203475</name>
    <name evidence="4" type="ORF">EQZ20_19940</name>
    <name evidence="3" type="ORF">P8828_13785</name>
</gene>
<dbReference type="OrthoDB" id="2940495at2"/>
<proteinExistence type="predicted"/>
<feature type="region of interest" description="Disordered" evidence="1">
    <location>
        <begin position="26"/>
        <end position="47"/>
    </location>
</feature>
<keyword evidence="7" id="KW-1185">Reference proteome</keyword>
<reference evidence="2" key="2">
    <citation type="submission" date="2015-10" db="EMBL/GenBank/DDBJ databases">
        <authorList>
            <person name="Gilbert D.G."/>
        </authorList>
    </citation>
    <scope>NUCLEOTIDE SEQUENCE</scope>
    <source>
        <strain evidence="2">GO-13</strain>
    </source>
</reference>
<accession>A0A0J6EL73</accession>
<dbReference type="InterPro" id="IPR014220">
    <property type="entry name" value="SASP_SspJ"/>
</dbReference>
<dbReference type="Pfam" id="PF09575">
    <property type="entry name" value="Spore_SspJ"/>
    <property type="match status" value="1"/>
</dbReference>
<reference evidence="4 6" key="3">
    <citation type="submission" date="2019-01" db="EMBL/GenBank/DDBJ databases">
        <title>Genome sequence of Bacillus glycinifermentans SRCM103574.</title>
        <authorList>
            <person name="Kong H.-J."/>
            <person name="Jeong S.-Y."/>
            <person name="Jeong D.-Y."/>
        </authorList>
    </citation>
    <scope>NUCLEOTIDE SEQUENCE [LARGE SCALE GENOMIC DNA]</scope>
    <source>
        <strain evidence="4 6">SRCM103574</strain>
    </source>
</reference>
<evidence type="ECO:0000313" key="6">
    <source>
        <dbReference type="Proteomes" id="UP000288675"/>
    </source>
</evidence>
<dbReference type="EMBL" id="JARRTL010000011">
    <property type="protein sequence ID" value="MEC0485891.1"/>
    <property type="molecule type" value="Genomic_DNA"/>
</dbReference>
<dbReference type="RefSeq" id="WP_046129267.1">
    <property type="nucleotide sequence ID" value="NZ_CP023481.1"/>
</dbReference>
<name>A0A0J6HAL3_9BACI</name>
<evidence type="ECO:0000256" key="1">
    <source>
        <dbReference type="SAM" id="MobiDB-lite"/>
    </source>
</evidence>
<evidence type="ECO:0000313" key="3">
    <source>
        <dbReference type="EMBL" id="MEC0485891.1"/>
    </source>
</evidence>
<reference evidence="2 5" key="1">
    <citation type="journal article" date="2015" name="Int. J. Syst. Evol. Microbiol.">
        <title>Bacillus glycinifermentans sp. nov., isolated from fermented soybean paste.</title>
        <authorList>
            <person name="Kim S.J."/>
            <person name="Dunlap C.A."/>
            <person name="Kwon S.W."/>
            <person name="Rooney A.P."/>
        </authorList>
    </citation>
    <scope>NUCLEOTIDE SEQUENCE [LARGE SCALE GENOMIC DNA]</scope>
    <source>
        <strain evidence="2 5">GO-13</strain>
    </source>
</reference>
<dbReference type="GeneID" id="82854950"/>